<dbReference type="EMBL" id="HG994363">
    <property type="protein sequence ID" value="CAF2038728.1"/>
    <property type="molecule type" value="Genomic_DNA"/>
</dbReference>
<evidence type="ECO:0000313" key="1">
    <source>
        <dbReference type="EMBL" id="CAF2038728.1"/>
    </source>
</evidence>
<name>A0A816NRA3_BRANA</name>
<dbReference type="InterPro" id="IPR040256">
    <property type="entry name" value="At4g02000-like"/>
</dbReference>
<dbReference type="PANTHER" id="PTHR31286">
    <property type="entry name" value="GLYCINE-RICH CELL WALL STRUCTURAL PROTEIN 1.8-LIKE"/>
    <property type="match status" value="1"/>
</dbReference>
<dbReference type="AlphaFoldDB" id="A0A816NRA3"/>
<organism evidence="1">
    <name type="scientific">Brassica napus</name>
    <name type="common">Rape</name>
    <dbReference type="NCBI Taxonomy" id="3708"/>
    <lineage>
        <taxon>Eukaryota</taxon>
        <taxon>Viridiplantae</taxon>
        <taxon>Streptophyta</taxon>
        <taxon>Embryophyta</taxon>
        <taxon>Tracheophyta</taxon>
        <taxon>Spermatophyta</taxon>
        <taxon>Magnoliopsida</taxon>
        <taxon>eudicotyledons</taxon>
        <taxon>Gunneridae</taxon>
        <taxon>Pentapetalae</taxon>
        <taxon>rosids</taxon>
        <taxon>malvids</taxon>
        <taxon>Brassicales</taxon>
        <taxon>Brassicaceae</taxon>
        <taxon>Brassiceae</taxon>
        <taxon>Brassica</taxon>
    </lineage>
</organism>
<sequence length="362" mass="40391">ILRRFRTRVLRMTAAAPPDSPGSQERVRGAKDIVDEGSTVGKSDFEAVSKKEIPSWVDVAQDKKVLKKFDVEGLSFITSAVGFPDRLHPETVACSNLEVAKVFAKVDISKPLPKEINFTRNGKEFVVGFHYPWLPSRCKLCDKWGHTTEVCVLKGKEVNLPPKGISTEDEVSLKSLHTHSDVEVQVEHLEITKGDEVLDVVETQQEIVNVDVGENEVGGETNWALVSPTKVGRSPGRTSCQSEDIHISVSKFAVLSVEEEQEEGEISEKGQALTVVSIPDSERGIVENVEGLAQQSQVDQECEVKETGAKRKQSKLPNFIPMVQEYWDSTEKLFLSTSAMYRFSKKLKYLKPLIRELGRQKL</sequence>
<reference evidence="1" key="1">
    <citation type="submission" date="2021-01" db="EMBL/GenBank/DDBJ databases">
        <authorList>
            <consortium name="Genoscope - CEA"/>
            <person name="William W."/>
        </authorList>
    </citation>
    <scope>NUCLEOTIDE SEQUENCE</scope>
</reference>
<accession>A0A816NRA3</accession>
<protein>
    <submittedName>
        <fullName evidence="1">(rape) hypothetical protein</fullName>
    </submittedName>
</protein>
<dbReference type="Proteomes" id="UP001295469">
    <property type="component" value="Chromosome A09"/>
</dbReference>
<dbReference type="PANTHER" id="PTHR31286:SF148">
    <property type="entry name" value="DUF4283 DOMAIN-CONTAINING PROTEIN"/>
    <property type="match status" value="1"/>
</dbReference>
<feature type="non-terminal residue" evidence="1">
    <location>
        <position position="1"/>
    </location>
</feature>
<feature type="non-terminal residue" evidence="1">
    <location>
        <position position="362"/>
    </location>
</feature>
<proteinExistence type="predicted"/>
<gene>
    <name evidence="1" type="ORF">DARMORV10_A09P12670.1</name>
</gene>